<dbReference type="SUPFAM" id="SSF52980">
    <property type="entry name" value="Restriction endonuclease-like"/>
    <property type="match status" value="1"/>
</dbReference>
<comment type="caution">
    <text evidence="2">The sequence shown here is derived from an EMBL/GenBank/DDBJ whole genome shotgun (WGS) entry which is preliminary data.</text>
</comment>
<organism evidence="2 3">
    <name type="scientific">Aphanothece hegewaldii CCALA 016</name>
    <dbReference type="NCBI Taxonomy" id="2107694"/>
    <lineage>
        <taxon>Bacteria</taxon>
        <taxon>Bacillati</taxon>
        <taxon>Cyanobacteriota</taxon>
        <taxon>Cyanophyceae</taxon>
        <taxon>Oscillatoriophycideae</taxon>
        <taxon>Chroococcales</taxon>
        <taxon>Aphanothecaceae</taxon>
        <taxon>Aphanothece</taxon>
    </lineage>
</organism>
<dbReference type="Proteomes" id="UP000239001">
    <property type="component" value="Unassembled WGS sequence"/>
</dbReference>
<dbReference type="OrthoDB" id="454453at2"/>
<gene>
    <name evidence="2" type="ORF">C7H19_03325</name>
</gene>
<sequence>MTDDELCEFCQINRDLRIERTAEGAIVIMPPTGSETGGRNFSLTGQLAVWVERDGTGKGFDSNTGFILPNKAMRSPDVSWIKKKRWEAIPHEQRQKFAPICPDFVVELRSQTDSLKVLQKKMQEYLDNGALLCWLIDPIQKKVYIYRPDAEVVCLNNPKTLSGEPILSGFVLDLSKIWD</sequence>
<evidence type="ECO:0000313" key="3">
    <source>
        <dbReference type="Proteomes" id="UP000239001"/>
    </source>
</evidence>
<name>A0A2T1M380_9CHRO</name>
<dbReference type="InterPro" id="IPR011335">
    <property type="entry name" value="Restrct_endonuc-II-like"/>
</dbReference>
<reference evidence="2 3" key="2">
    <citation type="submission" date="2018-03" db="EMBL/GenBank/DDBJ databases">
        <authorList>
            <person name="Keele B.F."/>
        </authorList>
    </citation>
    <scope>NUCLEOTIDE SEQUENCE [LARGE SCALE GENOMIC DNA]</scope>
    <source>
        <strain evidence="2 3">CCALA 016</strain>
    </source>
</reference>
<evidence type="ECO:0000313" key="2">
    <source>
        <dbReference type="EMBL" id="PSF39127.1"/>
    </source>
</evidence>
<dbReference type="Gene3D" id="3.90.1570.10">
    <property type="entry name" value="tt1808, chain A"/>
    <property type="match status" value="1"/>
</dbReference>
<dbReference type="CDD" id="cd06260">
    <property type="entry name" value="DUF820-like"/>
    <property type="match status" value="1"/>
</dbReference>
<keyword evidence="3" id="KW-1185">Reference proteome</keyword>
<dbReference type="PANTHER" id="PTHR34107:SF7">
    <property type="entry name" value="SLR2092 PROTEIN"/>
    <property type="match status" value="1"/>
</dbReference>
<reference evidence="2 3" key="1">
    <citation type="submission" date="2018-03" db="EMBL/GenBank/DDBJ databases">
        <title>The ancient ancestry and fast evolution of plastids.</title>
        <authorList>
            <person name="Moore K.R."/>
            <person name="Magnabosco C."/>
            <person name="Momper L."/>
            <person name="Gold D.A."/>
            <person name="Bosak T."/>
            <person name="Fournier G.P."/>
        </authorList>
    </citation>
    <scope>NUCLEOTIDE SEQUENCE [LARGE SCALE GENOMIC DNA]</scope>
    <source>
        <strain evidence="2 3">CCALA 016</strain>
    </source>
</reference>
<evidence type="ECO:0000259" key="1">
    <source>
        <dbReference type="Pfam" id="PF05685"/>
    </source>
</evidence>
<proteinExistence type="predicted"/>
<accession>A0A2T1M380</accession>
<protein>
    <recommendedName>
        <fullName evidence="1">Putative restriction endonuclease domain-containing protein</fullName>
    </recommendedName>
</protein>
<dbReference type="Pfam" id="PF05685">
    <property type="entry name" value="Uma2"/>
    <property type="match status" value="1"/>
</dbReference>
<dbReference type="EMBL" id="PXOH01000002">
    <property type="protein sequence ID" value="PSF39127.1"/>
    <property type="molecule type" value="Genomic_DNA"/>
</dbReference>
<dbReference type="AlphaFoldDB" id="A0A2T1M380"/>
<feature type="domain" description="Putative restriction endonuclease" evidence="1">
    <location>
        <begin position="5"/>
        <end position="174"/>
    </location>
</feature>
<dbReference type="InterPro" id="IPR008538">
    <property type="entry name" value="Uma2"/>
</dbReference>
<dbReference type="PANTHER" id="PTHR34107">
    <property type="entry name" value="SLL0198 PROTEIN-RELATED"/>
    <property type="match status" value="1"/>
</dbReference>
<dbReference type="InterPro" id="IPR012296">
    <property type="entry name" value="Nuclease_put_TT1808"/>
</dbReference>